<comment type="caution">
    <text evidence="2">The sequence shown here is derived from an EMBL/GenBank/DDBJ whole genome shotgun (WGS) entry which is preliminary data.</text>
</comment>
<evidence type="ECO:0000313" key="3">
    <source>
        <dbReference type="Proteomes" id="UP001139011"/>
    </source>
</evidence>
<feature type="region of interest" description="Disordered" evidence="1">
    <location>
        <begin position="100"/>
        <end position="139"/>
    </location>
</feature>
<protein>
    <submittedName>
        <fullName evidence="2">Uncharacterized protein</fullName>
    </submittedName>
</protein>
<feature type="compositionally biased region" description="Basic and acidic residues" evidence="1">
    <location>
        <begin position="33"/>
        <end position="48"/>
    </location>
</feature>
<dbReference type="AlphaFoldDB" id="A0A9X2BF31"/>
<organism evidence="2 3">
    <name type="scientific">Fictibacillus marinisediminis</name>
    <dbReference type="NCBI Taxonomy" id="2878389"/>
    <lineage>
        <taxon>Bacteria</taxon>
        <taxon>Bacillati</taxon>
        <taxon>Bacillota</taxon>
        <taxon>Bacilli</taxon>
        <taxon>Bacillales</taxon>
        <taxon>Fictibacillaceae</taxon>
        <taxon>Fictibacillus</taxon>
    </lineage>
</organism>
<keyword evidence="3" id="KW-1185">Reference proteome</keyword>
<sequence length="139" mass="15147">MLGTNDQQPGATDPALADQQQPGANGQNPGAQDDDRQSEPLTADEKSELISLRKMSALATAGISDPEDVSNALQWIEGAETVDEIQSGIDRLLCELRISERSQGVDPSPGNGRQSPPKPRSREDVGRKLYQRIKDRRIK</sequence>
<evidence type="ECO:0000313" key="2">
    <source>
        <dbReference type="EMBL" id="MCK6256812.1"/>
    </source>
</evidence>
<feature type="region of interest" description="Disordered" evidence="1">
    <location>
        <begin position="1"/>
        <end position="48"/>
    </location>
</feature>
<dbReference type="Proteomes" id="UP001139011">
    <property type="component" value="Unassembled WGS sequence"/>
</dbReference>
<feature type="compositionally biased region" description="Low complexity" evidence="1">
    <location>
        <begin position="19"/>
        <end position="31"/>
    </location>
</feature>
<dbReference type="EMBL" id="JAIWJX010000002">
    <property type="protein sequence ID" value="MCK6256812.1"/>
    <property type="molecule type" value="Genomic_DNA"/>
</dbReference>
<name>A0A9X2BF31_9BACL</name>
<gene>
    <name evidence="2" type="ORF">LCY76_09415</name>
</gene>
<evidence type="ECO:0000256" key="1">
    <source>
        <dbReference type="SAM" id="MobiDB-lite"/>
    </source>
</evidence>
<feature type="compositionally biased region" description="Polar residues" evidence="1">
    <location>
        <begin position="1"/>
        <end position="10"/>
    </location>
</feature>
<dbReference type="RefSeq" id="WP_248252424.1">
    <property type="nucleotide sequence ID" value="NZ_JAIWJX010000002.1"/>
</dbReference>
<feature type="compositionally biased region" description="Basic residues" evidence="1">
    <location>
        <begin position="129"/>
        <end position="139"/>
    </location>
</feature>
<accession>A0A9X2BF31</accession>
<proteinExistence type="predicted"/>
<reference evidence="2" key="1">
    <citation type="submission" date="2021-09" db="EMBL/GenBank/DDBJ databases">
        <title>Genome analysis of Fictibacillus sp. KIGAM418 isolated from marine sediment.</title>
        <authorList>
            <person name="Seo M.-J."/>
            <person name="Cho E.-S."/>
            <person name="Hwang C.Y."/>
        </authorList>
    </citation>
    <scope>NUCLEOTIDE SEQUENCE</scope>
    <source>
        <strain evidence="2">KIGAM418</strain>
    </source>
</reference>